<proteinExistence type="inferred from homology"/>
<dbReference type="AlphaFoldDB" id="A0A834ZZE1"/>
<keyword evidence="3" id="KW-0813">Transport</keyword>
<dbReference type="Proteomes" id="UP000636709">
    <property type="component" value="Unassembled WGS sequence"/>
</dbReference>
<evidence type="ECO:0000256" key="9">
    <source>
        <dbReference type="SAM" id="Phobius"/>
    </source>
</evidence>
<comment type="similarity">
    <text evidence="2">Belongs to the plant ureide permease (TC 2.A.7.19) family.</text>
</comment>
<feature type="signal peptide" evidence="10">
    <location>
        <begin position="1"/>
        <end position="19"/>
    </location>
</feature>
<evidence type="ECO:0000256" key="3">
    <source>
        <dbReference type="ARBA" id="ARBA00022448"/>
    </source>
</evidence>
<evidence type="ECO:0000256" key="6">
    <source>
        <dbReference type="ARBA" id="ARBA00022840"/>
    </source>
</evidence>
<evidence type="ECO:0000313" key="12">
    <source>
        <dbReference type="Proteomes" id="UP000636709"/>
    </source>
</evidence>
<keyword evidence="7 9" id="KW-1133">Transmembrane helix</keyword>
<accession>A0A834ZZE1</accession>
<dbReference type="PANTHER" id="PTHR31081:SF8">
    <property type="entry name" value="OS12G0503300 PROTEIN"/>
    <property type="match status" value="1"/>
</dbReference>
<dbReference type="InterPro" id="IPR009834">
    <property type="entry name" value="Ureide_permease"/>
</dbReference>
<feature type="chain" id="PRO_5032527533" evidence="10">
    <location>
        <begin position="20"/>
        <end position="110"/>
    </location>
</feature>
<dbReference type="GO" id="GO:0005274">
    <property type="term" value="F:allantoin:proton symporter activity"/>
    <property type="evidence" value="ECO:0007669"/>
    <property type="project" value="TreeGrafter"/>
</dbReference>
<name>A0A834ZZE1_9POAL</name>
<dbReference type="GO" id="GO:0015505">
    <property type="term" value="F:uracil:monoatomic cation symporter activity"/>
    <property type="evidence" value="ECO:0007669"/>
    <property type="project" value="TreeGrafter"/>
</dbReference>
<comment type="caution">
    <text evidence="11">The sequence shown here is derived from an EMBL/GenBank/DDBJ whole genome shotgun (WGS) entry which is preliminary data.</text>
</comment>
<evidence type="ECO:0000256" key="1">
    <source>
        <dbReference type="ARBA" id="ARBA00004141"/>
    </source>
</evidence>
<organism evidence="11 12">
    <name type="scientific">Digitaria exilis</name>
    <dbReference type="NCBI Taxonomy" id="1010633"/>
    <lineage>
        <taxon>Eukaryota</taxon>
        <taxon>Viridiplantae</taxon>
        <taxon>Streptophyta</taxon>
        <taxon>Embryophyta</taxon>
        <taxon>Tracheophyta</taxon>
        <taxon>Spermatophyta</taxon>
        <taxon>Magnoliopsida</taxon>
        <taxon>Liliopsida</taxon>
        <taxon>Poales</taxon>
        <taxon>Poaceae</taxon>
        <taxon>PACMAD clade</taxon>
        <taxon>Panicoideae</taxon>
        <taxon>Panicodae</taxon>
        <taxon>Paniceae</taxon>
        <taxon>Anthephorinae</taxon>
        <taxon>Digitaria</taxon>
    </lineage>
</organism>
<dbReference type="Pfam" id="PF07168">
    <property type="entry name" value="Ureide_permease"/>
    <property type="match status" value="1"/>
</dbReference>
<sequence>MAGCLALALGNLVSQCAWAFAGLSVTVVVGAYNQLSAGTAINYFLDGPINCSEVLFTGVACFLIVVFLGAAVHSSNAKDDELKLKGCEAAISEHVTSTSTVKPLLGVINL</sequence>
<keyword evidence="10" id="KW-0732">Signal</keyword>
<evidence type="ECO:0000256" key="7">
    <source>
        <dbReference type="ARBA" id="ARBA00022989"/>
    </source>
</evidence>
<dbReference type="GO" id="GO:0016020">
    <property type="term" value="C:membrane"/>
    <property type="evidence" value="ECO:0007669"/>
    <property type="project" value="UniProtKB-SubCell"/>
</dbReference>
<keyword evidence="6" id="KW-0067">ATP-binding</keyword>
<comment type="subcellular location">
    <subcellularLocation>
        <location evidence="1">Membrane</location>
        <topology evidence="1">Multi-pass membrane protein</topology>
    </subcellularLocation>
</comment>
<gene>
    <name evidence="11" type="ORF">HU200_065913</name>
</gene>
<keyword evidence="5" id="KW-0547">Nucleotide-binding</keyword>
<evidence type="ECO:0000256" key="4">
    <source>
        <dbReference type="ARBA" id="ARBA00022692"/>
    </source>
</evidence>
<keyword evidence="8 9" id="KW-0472">Membrane</keyword>
<keyword evidence="4 9" id="KW-0812">Transmembrane</keyword>
<evidence type="ECO:0000256" key="8">
    <source>
        <dbReference type="ARBA" id="ARBA00023136"/>
    </source>
</evidence>
<protein>
    <submittedName>
        <fullName evidence="11">Uncharacterized protein</fullName>
    </submittedName>
</protein>
<dbReference type="GO" id="GO:0005524">
    <property type="term" value="F:ATP binding"/>
    <property type="evidence" value="ECO:0007669"/>
    <property type="project" value="UniProtKB-KW"/>
</dbReference>
<dbReference type="OrthoDB" id="694891at2759"/>
<evidence type="ECO:0000313" key="11">
    <source>
        <dbReference type="EMBL" id="KAF8646336.1"/>
    </source>
</evidence>
<reference evidence="11" key="1">
    <citation type="submission" date="2020-07" db="EMBL/GenBank/DDBJ databases">
        <title>Genome sequence and genetic diversity analysis of an under-domesticated orphan crop, white fonio (Digitaria exilis).</title>
        <authorList>
            <person name="Bennetzen J.L."/>
            <person name="Chen S."/>
            <person name="Ma X."/>
            <person name="Wang X."/>
            <person name="Yssel A.E.J."/>
            <person name="Chaluvadi S.R."/>
            <person name="Johnson M."/>
            <person name="Gangashetty P."/>
            <person name="Hamidou F."/>
            <person name="Sanogo M.D."/>
            <person name="Zwaenepoel A."/>
            <person name="Wallace J."/>
            <person name="Van De Peer Y."/>
            <person name="Van Deynze A."/>
        </authorList>
    </citation>
    <scope>NUCLEOTIDE SEQUENCE</scope>
    <source>
        <tissue evidence="11">Leaves</tissue>
    </source>
</reference>
<evidence type="ECO:0000256" key="5">
    <source>
        <dbReference type="ARBA" id="ARBA00022741"/>
    </source>
</evidence>
<keyword evidence="12" id="KW-1185">Reference proteome</keyword>
<evidence type="ECO:0000256" key="2">
    <source>
        <dbReference type="ARBA" id="ARBA00005931"/>
    </source>
</evidence>
<dbReference type="PANTHER" id="PTHR31081">
    <property type="entry name" value="UREIDE PERMEASE 1-RELATED-RELATED"/>
    <property type="match status" value="1"/>
</dbReference>
<feature type="transmembrane region" description="Helical" evidence="9">
    <location>
        <begin position="54"/>
        <end position="73"/>
    </location>
</feature>
<dbReference type="InterPro" id="IPR030189">
    <property type="entry name" value="UPS_plant"/>
</dbReference>
<evidence type="ECO:0000256" key="10">
    <source>
        <dbReference type="SAM" id="SignalP"/>
    </source>
</evidence>
<dbReference type="EMBL" id="JACEFO010002902">
    <property type="protein sequence ID" value="KAF8646336.1"/>
    <property type="molecule type" value="Genomic_DNA"/>
</dbReference>